<evidence type="ECO:0000256" key="8">
    <source>
        <dbReference type="ARBA" id="ARBA00023015"/>
    </source>
</evidence>
<dbReference type="STRING" id="1676925.ENSPKIP00000040692"/>
<dbReference type="InterPro" id="IPR038538">
    <property type="entry name" value="MTERF_sf"/>
</dbReference>
<proteinExistence type="inferred from homology"/>
<dbReference type="GO" id="GO:0005759">
    <property type="term" value="C:mitochondrial matrix"/>
    <property type="evidence" value="ECO:0007669"/>
    <property type="project" value="TreeGrafter"/>
</dbReference>
<accession>A0A3B3TBP4</accession>
<evidence type="ECO:0000256" key="2">
    <source>
        <dbReference type="ARBA" id="ARBA00007692"/>
    </source>
</evidence>
<dbReference type="Ensembl" id="ENSPKIT00000021713.1">
    <property type="protein sequence ID" value="ENSPKIP00000040692.1"/>
    <property type="gene ID" value="ENSPKIG00000017556.1"/>
</dbReference>
<evidence type="ECO:0000313" key="14">
    <source>
        <dbReference type="Proteomes" id="UP000261540"/>
    </source>
</evidence>
<dbReference type="GO" id="GO:0003677">
    <property type="term" value="F:DNA binding"/>
    <property type="evidence" value="ECO:0007669"/>
    <property type="project" value="UniProtKB-KW"/>
</dbReference>
<dbReference type="SMART" id="SM00733">
    <property type="entry name" value="Mterf"/>
    <property type="match status" value="5"/>
</dbReference>
<dbReference type="OrthoDB" id="637682at2759"/>
<keyword evidence="5" id="KW-0597">Phosphoprotein</keyword>
<evidence type="ECO:0000256" key="12">
    <source>
        <dbReference type="ARBA" id="ARBA00037520"/>
    </source>
</evidence>
<dbReference type="InterPro" id="IPR003690">
    <property type="entry name" value="MTERF"/>
</dbReference>
<evidence type="ECO:0000256" key="9">
    <source>
        <dbReference type="ARBA" id="ARBA00023125"/>
    </source>
</evidence>
<keyword evidence="7" id="KW-0809">Transit peptide</keyword>
<sequence length="371" mass="42143">MTCILTLLHITRRPIFCKRTCVTSHLTALHSTPAKSEAQGPGHENESLLENLTILGVDVRMVRRRQPGVLKRSVTNEHGLTHFLQSKGASREMVASIISRFPRAITRSGDHLEQRWELWRRVFKSDGEIVNILARSPESFFRSSDNGNLKKNIVFLGSLGLSSKDLYRLLTTAPRTFSNSLELNQQMVELLRDVCLSLGGKDPDQFVRAIISRNSYVLIRSTKRIKGNVNFLQETLGLSSSKLLELLQGQGAEVLDLSNEYLLNNFRDIQQKLLSQGCSQDEVKTLIIKYPPVLYISWVNLRNKIDCLQDGGVNIKQIVQKPKVLEFSIDNLKRRLKELQEIAYDFEKNGIGILDSSQRRFDAKLLRLSGQ</sequence>
<evidence type="ECO:0000256" key="4">
    <source>
        <dbReference type="ARBA" id="ARBA00022472"/>
    </source>
</evidence>
<evidence type="ECO:0000256" key="3">
    <source>
        <dbReference type="ARBA" id="ARBA00011245"/>
    </source>
</evidence>
<keyword evidence="14" id="KW-1185">Reference proteome</keyword>
<dbReference type="Gene3D" id="1.25.70.10">
    <property type="entry name" value="Transcription termination factor 3, mitochondrial"/>
    <property type="match status" value="1"/>
</dbReference>
<keyword evidence="8" id="KW-0805">Transcription regulation</keyword>
<dbReference type="Pfam" id="PF02536">
    <property type="entry name" value="mTERF"/>
    <property type="match status" value="1"/>
</dbReference>
<dbReference type="Ensembl" id="ENSPKIT00000022232.1">
    <property type="protein sequence ID" value="ENSPKIP00000041199.1"/>
    <property type="gene ID" value="ENSPKIG00000017849.1"/>
</dbReference>
<name>A0A3B3TBP4_9TELE</name>
<comment type="function">
    <text evidence="12">Transcription termination factor. Binds to a 28 bp region within the tRNA(Leu(uur)) gene at a position immediately adjacent to and downstream of the 16S rRNA gene; this region comprises a tridecamer sequence critical for directing accurate termination. Binds DNA along the major grove and promotes DNA bending and partial unwinding. Promotes base flipping. Transcription termination activity appears to be polarized with highest specificity for transcripts initiated on the light strand.</text>
</comment>
<dbReference type="AlphaFoldDB" id="A0A3B3TBP4"/>
<protein>
    <submittedName>
        <fullName evidence="13">Mitochondrial transcription termination factor 1</fullName>
    </submittedName>
</protein>
<dbReference type="GeneTree" id="ENSGT00530000063817"/>
<reference evidence="13" key="1">
    <citation type="submission" date="2025-05" db="UniProtKB">
        <authorList>
            <consortium name="Ensembl"/>
        </authorList>
    </citation>
    <scope>IDENTIFICATION</scope>
</reference>
<keyword evidence="4" id="KW-0806">Transcription termination</keyword>
<evidence type="ECO:0000256" key="10">
    <source>
        <dbReference type="ARBA" id="ARBA00023128"/>
    </source>
</evidence>
<evidence type="ECO:0000256" key="11">
    <source>
        <dbReference type="ARBA" id="ARBA00023163"/>
    </source>
</evidence>
<keyword evidence="10" id="KW-0496">Mitochondrion</keyword>
<dbReference type="PANTHER" id="PTHR15437">
    <property type="entry name" value="TRANSCRIPTION TERMINATION FACTOR, MITOCHONDRIAL"/>
    <property type="match status" value="1"/>
</dbReference>
<comment type="similarity">
    <text evidence="2">Belongs to the mTERF family.</text>
</comment>
<evidence type="ECO:0000256" key="7">
    <source>
        <dbReference type="ARBA" id="ARBA00022946"/>
    </source>
</evidence>
<keyword evidence="11" id="KW-0804">Transcription</keyword>
<evidence type="ECO:0000256" key="6">
    <source>
        <dbReference type="ARBA" id="ARBA00022737"/>
    </source>
</evidence>
<evidence type="ECO:0000313" key="13">
    <source>
        <dbReference type="Ensembl" id="ENSPKIP00000040692.1"/>
    </source>
</evidence>
<evidence type="ECO:0000256" key="5">
    <source>
        <dbReference type="ARBA" id="ARBA00022553"/>
    </source>
</evidence>
<evidence type="ECO:0000256" key="1">
    <source>
        <dbReference type="ARBA" id="ARBA00004173"/>
    </source>
</evidence>
<keyword evidence="9" id="KW-0238">DNA-binding</keyword>
<organism evidence="13 14">
    <name type="scientific">Paramormyrops kingsleyae</name>
    <dbReference type="NCBI Taxonomy" id="1676925"/>
    <lineage>
        <taxon>Eukaryota</taxon>
        <taxon>Metazoa</taxon>
        <taxon>Chordata</taxon>
        <taxon>Craniata</taxon>
        <taxon>Vertebrata</taxon>
        <taxon>Euteleostomi</taxon>
        <taxon>Actinopterygii</taxon>
        <taxon>Neopterygii</taxon>
        <taxon>Teleostei</taxon>
        <taxon>Osteoglossocephala</taxon>
        <taxon>Osteoglossomorpha</taxon>
        <taxon>Osteoglossiformes</taxon>
        <taxon>Mormyridae</taxon>
        <taxon>Paramormyrops</taxon>
    </lineage>
</organism>
<comment type="subunit">
    <text evidence="3">Monomer.</text>
</comment>
<dbReference type="Proteomes" id="UP000261540">
    <property type="component" value="Unplaced"/>
</dbReference>
<keyword evidence="6" id="KW-0677">Repeat</keyword>
<dbReference type="GO" id="GO:0006393">
    <property type="term" value="P:termination of mitochondrial transcription"/>
    <property type="evidence" value="ECO:0007669"/>
    <property type="project" value="TreeGrafter"/>
</dbReference>
<comment type="subcellular location">
    <subcellularLocation>
        <location evidence="1">Mitochondrion</location>
    </subcellularLocation>
</comment>
<dbReference type="PANTHER" id="PTHR15437:SF2">
    <property type="entry name" value="TRANSCRIPTION TERMINATION FACTOR 1, MITOCHONDRIAL"/>
    <property type="match status" value="1"/>
</dbReference>